<gene>
    <name evidence="7" type="ORF">SAMN05428998_13642</name>
</gene>
<comment type="similarity">
    <text evidence="2">Belongs to the histone deacetylase family.</text>
</comment>
<dbReference type="EMBL" id="FWZX01000036">
    <property type="protein sequence ID" value="SMF77176.1"/>
    <property type="molecule type" value="Genomic_DNA"/>
</dbReference>
<dbReference type="InterPro" id="IPR037138">
    <property type="entry name" value="His_deacetylse_dom_sf"/>
</dbReference>
<evidence type="ECO:0000313" key="8">
    <source>
        <dbReference type="Proteomes" id="UP000192917"/>
    </source>
</evidence>
<dbReference type="InterPro" id="IPR023696">
    <property type="entry name" value="Ureohydrolase_dom_sf"/>
</dbReference>
<keyword evidence="8" id="KW-1185">Reference proteome</keyword>
<dbReference type="GO" id="GO:0040029">
    <property type="term" value="P:epigenetic regulation of gene expression"/>
    <property type="evidence" value="ECO:0007669"/>
    <property type="project" value="TreeGrafter"/>
</dbReference>
<evidence type="ECO:0000256" key="1">
    <source>
        <dbReference type="ARBA" id="ARBA00001947"/>
    </source>
</evidence>
<feature type="domain" description="Histone deacetylase" evidence="6">
    <location>
        <begin position="28"/>
        <end position="330"/>
    </location>
</feature>
<evidence type="ECO:0000313" key="7">
    <source>
        <dbReference type="EMBL" id="SMF77176.1"/>
    </source>
</evidence>
<dbReference type="Pfam" id="PF00850">
    <property type="entry name" value="Hist_deacetyl"/>
    <property type="match status" value="1"/>
</dbReference>
<dbReference type="STRING" id="560819.SAMN05428998_13642"/>
<keyword evidence="3" id="KW-0479">Metal-binding</keyword>
<dbReference type="CDD" id="cd10001">
    <property type="entry name" value="HDAC_classII_APAH"/>
    <property type="match status" value="1"/>
</dbReference>
<dbReference type="GO" id="GO:0016787">
    <property type="term" value="F:hydrolase activity"/>
    <property type="evidence" value="ECO:0007669"/>
    <property type="project" value="UniProtKB-KW"/>
</dbReference>
<evidence type="ECO:0000259" key="6">
    <source>
        <dbReference type="Pfam" id="PF00850"/>
    </source>
</evidence>
<dbReference type="AlphaFoldDB" id="A0A1Y6CNC7"/>
<dbReference type="InterPro" id="IPR023801">
    <property type="entry name" value="His_deacetylse_dom"/>
</dbReference>
<dbReference type="Proteomes" id="UP000192917">
    <property type="component" value="Unassembled WGS sequence"/>
</dbReference>
<keyword evidence="5" id="KW-0862">Zinc</keyword>
<dbReference type="RefSeq" id="WP_085126009.1">
    <property type="nucleotide sequence ID" value="NZ_FWZX01000036.1"/>
</dbReference>
<dbReference type="SUPFAM" id="SSF52768">
    <property type="entry name" value="Arginase/deacetylase"/>
    <property type="match status" value="1"/>
</dbReference>
<dbReference type="PRINTS" id="PR01270">
    <property type="entry name" value="HDASUPER"/>
</dbReference>
<dbReference type="InterPro" id="IPR000286">
    <property type="entry name" value="HDACs"/>
</dbReference>
<evidence type="ECO:0000256" key="2">
    <source>
        <dbReference type="ARBA" id="ARBA00005947"/>
    </source>
</evidence>
<proteinExistence type="inferred from homology"/>
<dbReference type="GO" id="GO:0046872">
    <property type="term" value="F:metal ion binding"/>
    <property type="evidence" value="ECO:0007669"/>
    <property type="project" value="UniProtKB-KW"/>
</dbReference>
<evidence type="ECO:0000256" key="5">
    <source>
        <dbReference type="ARBA" id="ARBA00022833"/>
    </source>
</evidence>
<reference evidence="7 8" key="1">
    <citation type="submission" date="2017-04" db="EMBL/GenBank/DDBJ databases">
        <authorList>
            <person name="Afonso C.L."/>
            <person name="Miller P.J."/>
            <person name="Scott M.A."/>
            <person name="Spackman E."/>
            <person name="Goraichik I."/>
            <person name="Dimitrov K.M."/>
            <person name="Suarez D.L."/>
            <person name="Swayne D.E."/>
        </authorList>
    </citation>
    <scope>NUCLEOTIDE SEQUENCE [LARGE SCALE GENOMIC DNA]</scope>
    <source>
        <strain evidence="7 8">USBA 355</strain>
    </source>
</reference>
<name>A0A1Y6CNC7_9PROT</name>
<dbReference type="GO" id="GO:0004407">
    <property type="term" value="F:histone deacetylase activity"/>
    <property type="evidence" value="ECO:0007669"/>
    <property type="project" value="TreeGrafter"/>
</dbReference>
<keyword evidence="4" id="KW-0378">Hydrolase</keyword>
<evidence type="ECO:0000256" key="4">
    <source>
        <dbReference type="ARBA" id="ARBA00022801"/>
    </source>
</evidence>
<dbReference type="PANTHER" id="PTHR10625">
    <property type="entry name" value="HISTONE DEACETYLASE HDAC1-RELATED"/>
    <property type="match status" value="1"/>
</dbReference>
<sequence>MKVVFSPEHARHEPQLFLVRGQPKPSAEQPERAERLLAAVQARGDEILAPAGLGPGPLAAVHTPDYLRFLEEAWDAWQALGDSGGEIIPNVHPAHHQASYPRAIVGRAGWHMADTACPIGPGTFAAACAAADAAATGAELLLDGETQAYALCRPPGHHAYADMAGGFCFLNNAAIAAQRLRRAHERVAILDVDVHHGNGTQGIFYQRPDVLTVSLHADPQDFYPFFWGHGHERGAGPGLGYNLNLPLPIGTADDGWLAALERHALPAIRAFAPGALVVALGLDAFEGDPLRGLAITTPGFARIAAAIARLGLPTLLVQEGGYLAPELGGNLASFLGGFEEAR</sequence>
<organism evidence="7 8">
    <name type="scientific">Tistlia consotensis USBA 355</name>
    <dbReference type="NCBI Taxonomy" id="560819"/>
    <lineage>
        <taxon>Bacteria</taxon>
        <taxon>Pseudomonadati</taxon>
        <taxon>Pseudomonadota</taxon>
        <taxon>Alphaproteobacteria</taxon>
        <taxon>Rhodospirillales</taxon>
        <taxon>Rhodovibrionaceae</taxon>
        <taxon>Tistlia</taxon>
    </lineage>
</organism>
<dbReference type="PANTHER" id="PTHR10625:SF17">
    <property type="entry name" value="HISTONE DEACETYLASE 8"/>
    <property type="match status" value="1"/>
</dbReference>
<dbReference type="Gene3D" id="3.40.800.20">
    <property type="entry name" value="Histone deacetylase domain"/>
    <property type="match status" value="1"/>
</dbReference>
<accession>A0A1Y6CNC7</accession>
<comment type="cofactor">
    <cofactor evidence="1">
        <name>Zn(2+)</name>
        <dbReference type="ChEBI" id="CHEBI:29105"/>
    </cofactor>
</comment>
<evidence type="ECO:0000256" key="3">
    <source>
        <dbReference type="ARBA" id="ARBA00022723"/>
    </source>
</evidence>
<protein>
    <submittedName>
        <fullName evidence="7">Acetoin utilization deacetylase AcuC</fullName>
    </submittedName>
</protein>